<reference evidence="1 2" key="1">
    <citation type="journal article" date="2016" name="J. Virol.">
        <title>Concurrence of Iridovirus, Polyomavirus, and a Unique Member of a New Group of Fish Papillomaviruses in Lymphocystis Disease-Affected Gilthead Sea Bream.</title>
        <authorList>
            <person name="Lopez-Bueno A."/>
            <person name="Mavian C."/>
            <person name="Labella A.M."/>
            <person name="Castro D."/>
            <person name="Borrego J.J."/>
            <person name="Alcami A."/>
            <person name="Alejo A."/>
        </authorList>
    </citation>
    <scope>NUCLEOTIDE SEQUENCE [LARGE SCALE GENOMIC DNA]</scope>
    <source>
        <strain evidence="1">SA9</strain>
    </source>
</reference>
<gene>
    <name evidence="1" type="ORF">LCDVSa075L</name>
</gene>
<evidence type="ECO:0000313" key="1">
    <source>
        <dbReference type="EMBL" id="AOC55159.1"/>
    </source>
</evidence>
<evidence type="ECO:0000313" key="2">
    <source>
        <dbReference type="Proteomes" id="UP000149121"/>
    </source>
</evidence>
<keyword evidence="2" id="KW-1185">Reference proteome</keyword>
<dbReference type="EMBL" id="KX643370">
    <property type="protein sequence ID" value="AOC55159.1"/>
    <property type="molecule type" value="Genomic_DNA"/>
</dbReference>
<sequence>MDRLTECPCQNYELPKKNDIRMRMESEFGLKILQTLNLTGNPVRTFIAGYHIFIRYKDERDNYCIAVICQKNFSIIAVSPFIDTIYVTDHRLIEYLAFIWNYDIIKKKSV</sequence>
<name>A0A1B2RVY8_9VIRU</name>
<organism evidence="1 2">
    <name type="scientific">Lymphocystis disease virus 3</name>
    <dbReference type="NCBI Taxonomy" id="2560566"/>
    <lineage>
        <taxon>Viruses</taxon>
        <taxon>Varidnaviria</taxon>
        <taxon>Bamfordvirae</taxon>
        <taxon>Nucleocytoviricota</taxon>
        <taxon>Megaviricetes</taxon>
        <taxon>Pimascovirales</taxon>
        <taxon>Pimascovirales incertae sedis</taxon>
        <taxon>Iridoviridae</taxon>
        <taxon>Alphairidovirinae</taxon>
        <taxon>Lymphocystivirus</taxon>
        <taxon>Lymphocystivirus sparus1</taxon>
    </lineage>
</organism>
<proteinExistence type="predicted"/>
<protein>
    <submittedName>
        <fullName evidence="1">Uncharacterized protein</fullName>
    </submittedName>
</protein>
<dbReference type="OrthoDB" id="33605at10239"/>
<dbReference type="KEGG" id="vg:30902651"/>
<dbReference type="Proteomes" id="UP000149121">
    <property type="component" value="Segment"/>
</dbReference>
<accession>A0A1B2RVY8</accession>